<reference evidence="3" key="1">
    <citation type="submission" date="2014-11" db="EMBL/GenBank/DDBJ databases">
        <authorList>
            <person name="Malar M.C."/>
            <person name="Sen D."/>
            <person name="Tripathy S."/>
        </authorList>
    </citation>
    <scope>NUCLEOTIDE SEQUENCE</scope>
    <source>
        <strain evidence="3">BDU141951</strain>
    </source>
</reference>
<dbReference type="PRINTS" id="PR01270">
    <property type="entry name" value="HDASUPER"/>
</dbReference>
<dbReference type="InterPro" id="IPR023801">
    <property type="entry name" value="His_deacetylse_dom"/>
</dbReference>
<dbReference type="PANTHER" id="PTHR10625">
    <property type="entry name" value="HISTONE DEACETYLASE HDAC1-RELATED"/>
    <property type="match status" value="1"/>
</dbReference>
<dbReference type="Gene3D" id="3.40.800.20">
    <property type="entry name" value="Histone deacetylase domain"/>
    <property type="match status" value="1"/>
</dbReference>
<proteinExistence type="inferred from homology"/>
<dbReference type="Pfam" id="PF00850">
    <property type="entry name" value="Hist_deacetyl"/>
    <property type="match status" value="1"/>
</dbReference>
<gene>
    <name evidence="3" type="ORF">QQ91_010220</name>
</gene>
<reference evidence="3" key="2">
    <citation type="journal article" date="2015" name="Genome Announc.">
        <title>Draft Genome Sequence of Filamentous Marine Cyanobacterium Lyngbya confervoides Strain BDU141951.</title>
        <authorList>
            <person name="Chandrababunaidu M.M."/>
            <person name="Sen D."/>
            <person name="Tripathy S."/>
        </authorList>
    </citation>
    <scope>NUCLEOTIDE SEQUENCE</scope>
    <source>
        <strain evidence="3">BDU141951</strain>
    </source>
</reference>
<organism evidence="3">
    <name type="scientific">Lyngbya confervoides BDU141951</name>
    <dbReference type="NCBI Taxonomy" id="1574623"/>
    <lineage>
        <taxon>Bacteria</taxon>
        <taxon>Bacillati</taxon>
        <taxon>Cyanobacteriota</taxon>
        <taxon>Cyanophyceae</taxon>
        <taxon>Oscillatoriophycideae</taxon>
        <taxon>Oscillatoriales</taxon>
        <taxon>Microcoleaceae</taxon>
        <taxon>Lyngbya</taxon>
    </lineage>
</organism>
<dbReference type="InterPro" id="IPR000286">
    <property type="entry name" value="HDACs"/>
</dbReference>
<dbReference type="CDD" id="cd09992">
    <property type="entry name" value="HDAC_classII"/>
    <property type="match status" value="1"/>
</dbReference>
<comment type="similarity">
    <text evidence="1">Belongs to the histone deacetylase family.</text>
</comment>
<evidence type="ECO:0000256" key="1">
    <source>
        <dbReference type="ARBA" id="ARBA00005947"/>
    </source>
</evidence>
<dbReference type="EMBL" id="JTHE02000003">
    <property type="protein sequence ID" value="NEV67491.1"/>
    <property type="molecule type" value="Genomic_DNA"/>
</dbReference>
<name>A0A0C1V5T4_9CYAN</name>
<evidence type="ECO:0000259" key="2">
    <source>
        <dbReference type="Pfam" id="PF00850"/>
    </source>
</evidence>
<dbReference type="GO" id="GO:0004407">
    <property type="term" value="F:histone deacetylase activity"/>
    <property type="evidence" value="ECO:0007669"/>
    <property type="project" value="TreeGrafter"/>
</dbReference>
<feature type="domain" description="Histone deacetylase" evidence="2">
    <location>
        <begin position="22"/>
        <end position="305"/>
    </location>
</feature>
<protein>
    <submittedName>
        <fullName evidence="3">Histone deacetylase</fullName>
    </submittedName>
</protein>
<dbReference type="InterPro" id="IPR037138">
    <property type="entry name" value="His_deacetylse_dom_sf"/>
</dbReference>
<dbReference type="GO" id="GO:0040029">
    <property type="term" value="P:epigenetic regulation of gene expression"/>
    <property type="evidence" value="ECO:0007669"/>
    <property type="project" value="TreeGrafter"/>
</dbReference>
<accession>A0A0C1V5T4</accession>
<dbReference type="PANTHER" id="PTHR10625:SF10">
    <property type="entry name" value="HISTONE DEACETYLASE HDAC1"/>
    <property type="match status" value="1"/>
</dbReference>
<dbReference type="AlphaFoldDB" id="A0A0C1V5T4"/>
<comment type="caution">
    <text evidence="3">The sequence shown here is derived from an EMBL/GenBank/DDBJ whole genome shotgun (WGS) entry which is preliminary data.</text>
</comment>
<dbReference type="InterPro" id="IPR023696">
    <property type="entry name" value="Ureohydrolase_dom_sf"/>
</dbReference>
<evidence type="ECO:0000313" key="3">
    <source>
        <dbReference type="EMBL" id="NEV67491.1"/>
    </source>
</evidence>
<sequence>MASQLTVLYSDAFLEHDTGRLHPENSGRLEAVTQALKTTSWAHQLHWQLPTAVSDRDPLPMIRRLHNLHYLNDLEHLAEVGGGRLDPDTALSPKSYDIALLAVNAWLDGVDCVLQQQQSAFVLSRPPGHHAVSDRGMGFCLLGNAAIAATYALQQPGVNRVAILDWDVHHGNGTQALVENNPQIAYCSLHQWPAYPGTGRATETGFHHNVLNIPMAPGNTLTDYQSQFESAVVPFLKDFQPDLLIISAGYDANQADPLAGMALQPSDYAVLTRYCLEIQPHLLFGLEGGYDYDALAASILATIEACLDPQLSGVSP</sequence>
<reference evidence="3" key="3">
    <citation type="submission" date="2020-02" db="EMBL/GenBank/DDBJ databases">
        <authorList>
            <person name="Sarangi A.N."/>
            <person name="Ghosh S."/>
            <person name="Mukherjee M."/>
            <person name="Tripathy S."/>
        </authorList>
    </citation>
    <scope>NUCLEOTIDE SEQUENCE</scope>
    <source>
        <strain evidence="3">BDU141951</strain>
    </source>
</reference>
<dbReference type="SUPFAM" id="SSF52768">
    <property type="entry name" value="Arginase/deacetylase"/>
    <property type="match status" value="1"/>
</dbReference>